<accession>A0ABS9X6V4</accession>
<keyword evidence="2" id="KW-0812">Transmembrane</keyword>
<keyword evidence="2" id="KW-0472">Membrane</keyword>
<name>A0ABS9X6V4_9GAMM</name>
<organism evidence="3 4">
    <name type="scientific">Colwellia maritima</name>
    <dbReference type="NCBI Taxonomy" id="2912588"/>
    <lineage>
        <taxon>Bacteria</taxon>
        <taxon>Pseudomonadati</taxon>
        <taxon>Pseudomonadota</taxon>
        <taxon>Gammaproteobacteria</taxon>
        <taxon>Alteromonadales</taxon>
        <taxon>Colwelliaceae</taxon>
        <taxon>Colwellia</taxon>
    </lineage>
</organism>
<reference evidence="3" key="1">
    <citation type="submission" date="2022-01" db="EMBL/GenBank/DDBJ databases">
        <title>Colwellia maritima, isolated from seawater.</title>
        <authorList>
            <person name="Kristyanto S."/>
            <person name="Jung J."/>
            <person name="Jeon C.O."/>
        </authorList>
    </citation>
    <scope>NUCLEOTIDE SEQUENCE</scope>
    <source>
        <strain evidence="3">MSW7</strain>
    </source>
</reference>
<evidence type="ECO:0008006" key="5">
    <source>
        <dbReference type="Google" id="ProtNLM"/>
    </source>
</evidence>
<keyword evidence="4" id="KW-1185">Reference proteome</keyword>
<dbReference type="EMBL" id="JAKKSL010000006">
    <property type="protein sequence ID" value="MCI2285810.1"/>
    <property type="molecule type" value="Genomic_DNA"/>
</dbReference>
<feature type="coiled-coil region" evidence="1">
    <location>
        <begin position="293"/>
        <end position="320"/>
    </location>
</feature>
<evidence type="ECO:0000313" key="4">
    <source>
        <dbReference type="Proteomes" id="UP001139646"/>
    </source>
</evidence>
<dbReference type="Proteomes" id="UP001139646">
    <property type="component" value="Unassembled WGS sequence"/>
</dbReference>
<proteinExistence type="predicted"/>
<keyword evidence="2" id="KW-1133">Transmembrane helix</keyword>
<evidence type="ECO:0000256" key="1">
    <source>
        <dbReference type="SAM" id="Coils"/>
    </source>
</evidence>
<comment type="caution">
    <text evidence="3">The sequence shown here is derived from an EMBL/GenBank/DDBJ whole genome shotgun (WGS) entry which is preliminary data.</text>
</comment>
<evidence type="ECO:0000313" key="3">
    <source>
        <dbReference type="EMBL" id="MCI2285810.1"/>
    </source>
</evidence>
<feature type="transmembrane region" description="Helical" evidence="2">
    <location>
        <begin position="17"/>
        <end position="36"/>
    </location>
</feature>
<dbReference type="RefSeq" id="WP_242288731.1">
    <property type="nucleotide sequence ID" value="NZ_JAKKSL010000006.1"/>
</dbReference>
<sequence>MSTTSIDTKPPSFGRKLIKILIIVFISIFLIIWAVSSPVSKHFIKPLVLEQGLTLSDDTGIYYNPFLSQLTISDLTLYKDQQGQQEKVFSVNKLTVRLALYRLLFDKIEVSKFELNDAYLKITKTPTQLIIAGIDLNKEGSESKDIQPEEPQTETAPLPYQLVLPKLALNKINIDVNNEEKQHNIDIEALIISKVLADLNSQTAQLTLNSVIDQAELAITADVNFNQGQGEVNSQVSLSNYPLNKIQGYVKDISELSGLLTLKSKQKIVIAPKQLQLNITETKLTNNDLIVGYQKQFINLEKLENDINDLTLTLKEGEIIGLSGTSQLALHNATSYYETPNQKLAAFKQFALNDISLKFADKPYVEISSLVFDEIVASKDESSEHPNFGYSKTI</sequence>
<protein>
    <recommendedName>
        <fullName evidence="5">DUF748 domain-containing protein</fullName>
    </recommendedName>
</protein>
<keyword evidence="1" id="KW-0175">Coiled coil</keyword>
<gene>
    <name evidence="3" type="ORF">L3081_23550</name>
</gene>
<evidence type="ECO:0000256" key="2">
    <source>
        <dbReference type="SAM" id="Phobius"/>
    </source>
</evidence>